<organism evidence="2">
    <name type="scientific">Candidatus Kentrum sp. DK</name>
    <dbReference type="NCBI Taxonomy" id="2126562"/>
    <lineage>
        <taxon>Bacteria</taxon>
        <taxon>Pseudomonadati</taxon>
        <taxon>Pseudomonadota</taxon>
        <taxon>Gammaproteobacteria</taxon>
        <taxon>Candidatus Kentrum</taxon>
    </lineage>
</organism>
<keyword evidence="1" id="KW-1133">Transmembrane helix</keyword>
<dbReference type="EMBL" id="CAADEY010000186">
    <property type="protein sequence ID" value="VFJ68523.1"/>
    <property type="molecule type" value="Genomic_DNA"/>
</dbReference>
<keyword evidence="1" id="KW-0812">Transmembrane</keyword>
<dbReference type="EMBL" id="CAADEX010000111">
    <property type="protein sequence ID" value="VFJ62509.1"/>
    <property type="molecule type" value="Genomic_DNA"/>
</dbReference>
<evidence type="ECO:0000313" key="3">
    <source>
        <dbReference type="EMBL" id="VFJ68523.1"/>
    </source>
</evidence>
<protein>
    <recommendedName>
        <fullName evidence="4">DUF1640 domain-containing protein</fullName>
    </recommendedName>
</protein>
<evidence type="ECO:0008006" key="4">
    <source>
        <dbReference type="Google" id="ProtNLM"/>
    </source>
</evidence>
<proteinExistence type="predicted"/>
<dbReference type="AlphaFoldDB" id="A0A450T6Y8"/>
<keyword evidence="1" id="KW-0472">Membrane</keyword>
<gene>
    <name evidence="2" type="ORF">BECKDK2373B_GA0170837_11112</name>
    <name evidence="3" type="ORF">BECKDK2373C_GA0170839_11863</name>
</gene>
<sequence length="76" mass="8395">MTAITFDTLKFVRTLRDADFDEKQAEAISRAFKDAQDGAELATKVDLRDLAHRLTIRMGTMIAAAVVVITALDKLV</sequence>
<feature type="transmembrane region" description="Helical" evidence="1">
    <location>
        <begin position="54"/>
        <end position="72"/>
    </location>
</feature>
<evidence type="ECO:0000256" key="1">
    <source>
        <dbReference type="SAM" id="Phobius"/>
    </source>
</evidence>
<name>A0A450T6Y8_9GAMM</name>
<evidence type="ECO:0000313" key="2">
    <source>
        <dbReference type="EMBL" id="VFJ62509.1"/>
    </source>
</evidence>
<reference evidence="2" key="1">
    <citation type="submission" date="2019-02" db="EMBL/GenBank/DDBJ databases">
        <authorList>
            <person name="Gruber-Vodicka R. H."/>
            <person name="Seah K. B. B."/>
        </authorList>
    </citation>
    <scope>NUCLEOTIDE SEQUENCE</scope>
    <source>
        <strain evidence="3">BECK_DK161</strain>
        <strain evidence="2">BECK_DK47</strain>
    </source>
</reference>
<accession>A0A450T6Y8</accession>